<dbReference type="InParanoid" id="A0A3N7FM47"/>
<dbReference type="AlphaFoldDB" id="A0A3N7FM47"/>
<reference evidence="1 2" key="1">
    <citation type="journal article" date="2006" name="Science">
        <title>The genome of black cottonwood, Populus trichocarpa (Torr. &amp; Gray).</title>
        <authorList>
            <person name="Tuskan G.A."/>
            <person name="Difazio S."/>
            <person name="Jansson S."/>
            <person name="Bohlmann J."/>
            <person name="Grigoriev I."/>
            <person name="Hellsten U."/>
            <person name="Putnam N."/>
            <person name="Ralph S."/>
            <person name="Rombauts S."/>
            <person name="Salamov A."/>
            <person name="Schein J."/>
            <person name="Sterck L."/>
            <person name="Aerts A."/>
            <person name="Bhalerao R.R."/>
            <person name="Bhalerao R.P."/>
            <person name="Blaudez D."/>
            <person name="Boerjan W."/>
            <person name="Brun A."/>
            <person name="Brunner A."/>
            <person name="Busov V."/>
            <person name="Campbell M."/>
            <person name="Carlson J."/>
            <person name="Chalot M."/>
            <person name="Chapman J."/>
            <person name="Chen G.L."/>
            <person name="Cooper D."/>
            <person name="Coutinho P.M."/>
            <person name="Couturier J."/>
            <person name="Covert S."/>
            <person name="Cronk Q."/>
            <person name="Cunningham R."/>
            <person name="Davis J."/>
            <person name="Degroeve S."/>
            <person name="Dejardin A."/>
            <person name="Depamphilis C."/>
            <person name="Detter J."/>
            <person name="Dirks B."/>
            <person name="Dubchak I."/>
            <person name="Duplessis S."/>
            <person name="Ehlting J."/>
            <person name="Ellis B."/>
            <person name="Gendler K."/>
            <person name="Goodstein D."/>
            <person name="Gribskov M."/>
            <person name="Grimwood J."/>
            <person name="Groover A."/>
            <person name="Gunter L."/>
            <person name="Hamberger B."/>
            <person name="Heinze B."/>
            <person name="Helariutta Y."/>
            <person name="Henrissat B."/>
            <person name="Holligan D."/>
            <person name="Holt R."/>
            <person name="Huang W."/>
            <person name="Islam-Faridi N."/>
            <person name="Jones S."/>
            <person name="Jones-Rhoades M."/>
            <person name="Jorgensen R."/>
            <person name="Joshi C."/>
            <person name="Kangasjarvi J."/>
            <person name="Karlsson J."/>
            <person name="Kelleher C."/>
            <person name="Kirkpatrick R."/>
            <person name="Kirst M."/>
            <person name="Kohler A."/>
            <person name="Kalluri U."/>
            <person name="Larimer F."/>
            <person name="Leebens-Mack J."/>
            <person name="Leple J.C."/>
            <person name="Locascio P."/>
            <person name="Lou Y."/>
            <person name="Lucas S."/>
            <person name="Martin F."/>
            <person name="Montanini B."/>
            <person name="Napoli C."/>
            <person name="Nelson D.R."/>
            <person name="Nelson C."/>
            <person name="Nieminen K."/>
            <person name="Nilsson O."/>
            <person name="Pereda V."/>
            <person name="Peter G."/>
            <person name="Philippe R."/>
            <person name="Pilate G."/>
            <person name="Poliakov A."/>
            <person name="Razumovskaya J."/>
            <person name="Richardson P."/>
            <person name="Rinaldi C."/>
            <person name="Ritland K."/>
            <person name="Rouze P."/>
            <person name="Ryaboy D."/>
            <person name="Schmutz J."/>
            <person name="Schrader J."/>
            <person name="Segerman B."/>
            <person name="Shin H."/>
            <person name="Siddiqui A."/>
            <person name="Sterky F."/>
            <person name="Terry A."/>
            <person name="Tsai C.J."/>
            <person name="Uberbacher E."/>
            <person name="Unneberg P."/>
            <person name="Vahala J."/>
            <person name="Wall K."/>
            <person name="Wessler S."/>
            <person name="Yang G."/>
            <person name="Yin T."/>
            <person name="Douglas C."/>
            <person name="Marra M."/>
            <person name="Sandberg G."/>
            <person name="Van de Peer Y."/>
            <person name="Rokhsar D."/>
        </authorList>
    </citation>
    <scope>NUCLEOTIDE SEQUENCE [LARGE SCALE GENOMIC DNA]</scope>
    <source>
        <strain evidence="2">cv. Nisqually</strain>
    </source>
</reference>
<organism evidence="1 2">
    <name type="scientific">Populus trichocarpa</name>
    <name type="common">Western balsam poplar</name>
    <name type="synonym">Populus balsamifera subsp. trichocarpa</name>
    <dbReference type="NCBI Taxonomy" id="3694"/>
    <lineage>
        <taxon>Eukaryota</taxon>
        <taxon>Viridiplantae</taxon>
        <taxon>Streptophyta</taxon>
        <taxon>Embryophyta</taxon>
        <taxon>Tracheophyta</taxon>
        <taxon>Spermatophyta</taxon>
        <taxon>Magnoliopsida</taxon>
        <taxon>eudicotyledons</taxon>
        <taxon>Gunneridae</taxon>
        <taxon>Pentapetalae</taxon>
        <taxon>rosids</taxon>
        <taxon>fabids</taxon>
        <taxon>Malpighiales</taxon>
        <taxon>Salicaceae</taxon>
        <taxon>Saliceae</taxon>
        <taxon>Populus</taxon>
    </lineage>
</organism>
<protein>
    <submittedName>
        <fullName evidence="1">Uncharacterized protein</fullName>
    </submittedName>
</protein>
<accession>A0A3N7FM47</accession>
<dbReference type="Proteomes" id="UP000006729">
    <property type="component" value="Chromosome 9"/>
</dbReference>
<dbReference type="EMBL" id="CM009298">
    <property type="protein sequence ID" value="RQO95455.1"/>
    <property type="molecule type" value="Genomic_DNA"/>
</dbReference>
<evidence type="ECO:0000313" key="1">
    <source>
        <dbReference type="EMBL" id="RQO95455.1"/>
    </source>
</evidence>
<proteinExistence type="predicted"/>
<keyword evidence="2" id="KW-1185">Reference proteome</keyword>
<sequence>MFCIRATCFRVDFESVSLLASLSSATLGVLKCILCNWNLYQKIKCFTHPILL</sequence>
<gene>
    <name evidence="1" type="ORF">POPTR_009G022333</name>
</gene>
<evidence type="ECO:0000313" key="2">
    <source>
        <dbReference type="Proteomes" id="UP000006729"/>
    </source>
</evidence>
<name>A0A3N7FM47_POPTR</name>